<comment type="caution">
    <text evidence="1">The sequence shown here is derived from an EMBL/GenBank/DDBJ whole genome shotgun (WGS) entry which is preliminary data.</text>
</comment>
<dbReference type="EMBL" id="BARU01032916">
    <property type="protein sequence ID" value="GAH62395.1"/>
    <property type="molecule type" value="Genomic_DNA"/>
</dbReference>
<gene>
    <name evidence="1" type="ORF">S03H2_51842</name>
</gene>
<evidence type="ECO:0000313" key="1">
    <source>
        <dbReference type="EMBL" id="GAH62395.1"/>
    </source>
</evidence>
<proteinExistence type="predicted"/>
<accession>X1HZ97</accession>
<protein>
    <submittedName>
        <fullName evidence="1">Uncharacterized protein</fullName>
    </submittedName>
</protein>
<dbReference type="AlphaFoldDB" id="X1HZ97"/>
<reference evidence="1" key="1">
    <citation type="journal article" date="2014" name="Front. Microbiol.">
        <title>High frequency of phylogenetically diverse reductive dehalogenase-homologous genes in deep subseafloor sedimentary metagenomes.</title>
        <authorList>
            <person name="Kawai M."/>
            <person name="Futagami T."/>
            <person name="Toyoda A."/>
            <person name="Takaki Y."/>
            <person name="Nishi S."/>
            <person name="Hori S."/>
            <person name="Arai W."/>
            <person name="Tsubouchi T."/>
            <person name="Morono Y."/>
            <person name="Uchiyama I."/>
            <person name="Ito T."/>
            <person name="Fujiyama A."/>
            <person name="Inagaki F."/>
            <person name="Takami H."/>
        </authorList>
    </citation>
    <scope>NUCLEOTIDE SEQUENCE</scope>
    <source>
        <strain evidence="1">Expedition CK06-06</strain>
    </source>
</reference>
<sequence>MNSSLLFGKRATFSGWKTFMTGAYLVRFGGDIDFQSGAARAAEG</sequence>
<name>X1HZ97_9ZZZZ</name>
<organism evidence="1">
    <name type="scientific">marine sediment metagenome</name>
    <dbReference type="NCBI Taxonomy" id="412755"/>
    <lineage>
        <taxon>unclassified sequences</taxon>
        <taxon>metagenomes</taxon>
        <taxon>ecological metagenomes</taxon>
    </lineage>
</organism>